<gene>
    <name evidence="1" type="ORF">OESDEN_16864</name>
</gene>
<dbReference type="Proteomes" id="UP000053660">
    <property type="component" value="Unassembled WGS sequence"/>
</dbReference>
<sequence length="41" mass="4513">MCLRSNACIYSTTTSTASRILLKMLMQAGMLVEPAGMYLKI</sequence>
<evidence type="ECO:0000313" key="1">
    <source>
        <dbReference type="EMBL" id="KHJ83439.1"/>
    </source>
</evidence>
<reference evidence="1 2" key="1">
    <citation type="submission" date="2014-03" db="EMBL/GenBank/DDBJ databases">
        <title>Draft genome of the hookworm Oesophagostomum dentatum.</title>
        <authorList>
            <person name="Mitreva M."/>
        </authorList>
    </citation>
    <scope>NUCLEOTIDE SEQUENCE [LARGE SCALE GENOMIC DNA]</scope>
    <source>
        <strain evidence="1 2">OD-Hann</strain>
    </source>
</reference>
<name>A0A0B1SES9_OESDE</name>
<proteinExistence type="predicted"/>
<accession>A0A0B1SES9</accession>
<organism evidence="1 2">
    <name type="scientific">Oesophagostomum dentatum</name>
    <name type="common">Nodular worm</name>
    <dbReference type="NCBI Taxonomy" id="61180"/>
    <lineage>
        <taxon>Eukaryota</taxon>
        <taxon>Metazoa</taxon>
        <taxon>Ecdysozoa</taxon>
        <taxon>Nematoda</taxon>
        <taxon>Chromadorea</taxon>
        <taxon>Rhabditida</taxon>
        <taxon>Rhabditina</taxon>
        <taxon>Rhabditomorpha</taxon>
        <taxon>Strongyloidea</taxon>
        <taxon>Strongylidae</taxon>
        <taxon>Oesophagostomum</taxon>
    </lineage>
</organism>
<protein>
    <submittedName>
        <fullName evidence="1">Uncharacterized protein</fullName>
    </submittedName>
</protein>
<dbReference type="EMBL" id="KN573440">
    <property type="protein sequence ID" value="KHJ83439.1"/>
    <property type="molecule type" value="Genomic_DNA"/>
</dbReference>
<dbReference type="AlphaFoldDB" id="A0A0B1SES9"/>
<evidence type="ECO:0000313" key="2">
    <source>
        <dbReference type="Proteomes" id="UP000053660"/>
    </source>
</evidence>
<keyword evidence="2" id="KW-1185">Reference proteome</keyword>